<reference evidence="2 3" key="1">
    <citation type="journal article" date="2013" name="J. Microbiol.">
        <title>Lysinibacillus chungkukjangi sp. nov., isolated from Chungkukjang, Korean fermented soybean food.</title>
        <authorList>
            <person name="Kim S.J."/>
            <person name="Jang Y.H."/>
            <person name="Hamada M."/>
            <person name="Ahn J.H."/>
            <person name="Weon H.Y."/>
            <person name="Suzuki K."/>
            <person name="Whang K.S."/>
            <person name="Kwon S.W."/>
        </authorList>
    </citation>
    <scope>NUCLEOTIDE SEQUENCE [LARGE SCALE GENOMIC DNA]</scope>
    <source>
        <strain evidence="2 3">MCCC 1A12701</strain>
    </source>
</reference>
<sequence length="75" mass="8479">MIQLVIIGAFFYIIFSLLVKLPIFKQYAPVLTIVNRVIIIVCLIIIVIKSGFIRLIVTFISIVLINISELIGTIF</sequence>
<evidence type="ECO:0000256" key="1">
    <source>
        <dbReference type="SAM" id="Phobius"/>
    </source>
</evidence>
<feature type="transmembrane region" description="Helical" evidence="1">
    <location>
        <begin position="30"/>
        <end position="48"/>
    </location>
</feature>
<dbReference type="EMBL" id="RRCT01000002">
    <property type="protein sequence ID" value="RQW75865.1"/>
    <property type="molecule type" value="Genomic_DNA"/>
</dbReference>
<proteinExistence type="predicted"/>
<comment type="caution">
    <text evidence="2">The sequence shown here is derived from an EMBL/GenBank/DDBJ whole genome shotgun (WGS) entry which is preliminary data.</text>
</comment>
<protein>
    <submittedName>
        <fullName evidence="2">Uncharacterized protein</fullName>
    </submittedName>
</protein>
<keyword evidence="1" id="KW-0812">Transmembrane</keyword>
<name>A0A3N9UIR0_9BACI</name>
<keyword evidence="1" id="KW-0472">Membrane</keyword>
<dbReference type="RefSeq" id="WP_124763034.1">
    <property type="nucleotide sequence ID" value="NZ_JAFBDY010000002.1"/>
</dbReference>
<dbReference type="AlphaFoldDB" id="A0A3N9UIR0"/>
<accession>A0A3N9UIR0</accession>
<feature type="transmembrane region" description="Helical" evidence="1">
    <location>
        <begin position="5"/>
        <end position="24"/>
    </location>
</feature>
<evidence type="ECO:0000313" key="3">
    <source>
        <dbReference type="Proteomes" id="UP000274033"/>
    </source>
</evidence>
<dbReference type="Proteomes" id="UP000274033">
    <property type="component" value="Unassembled WGS sequence"/>
</dbReference>
<keyword evidence="1" id="KW-1133">Transmembrane helix</keyword>
<keyword evidence="3" id="KW-1185">Reference proteome</keyword>
<organism evidence="2 3">
    <name type="scientific">Lysinibacillus composti</name>
    <dbReference type="NCBI Taxonomy" id="720633"/>
    <lineage>
        <taxon>Bacteria</taxon>
        <taxon>Bacillati</taxon>
        <taxon>Bacillota</taxon>
        <taxon>Bacilli</taxon>
        <taxon>Bacillales</taxon>
        <taxon>Bacillaceae</taxon>
        <taxon>Lysinibacillus</taxon>
    </lineage>
</organism>
<gene>
    <name evidence="2" type="ORF">EBB45_04415</name>
</gene>
<evidence type="ECO:0000313" key="2">
    <source>
        <dbReference type="EMBL" id="RQW75865.1"/>
    </source>
</evidence>
<feature type="transmembrane region" description="Helical" evidence="1">
    <location>
        <begin position="55"/>
        <end position="74"/>
    </location>
</feature>